<dbReference type="PANTHER" id="PTHR24369">
    <property type="entry name" value="ANTIGEN BSP, PUTATIVE-RELATED"/>
    <property type="match status" value="1"/>
</dbReference>
<feature type="compositionally biased region" description="Low complexity" evidence="4">
    <location>
        <begin position="231"/>
        <end position="250"/>
    </location>
</feature>
<dbReference type="InterPro" id="IPR001611">
    <property type="entry name" value="Leu-rich_rpt"/>
</dbReference>
<feature type="signal peptide" evidence="5">
    <location>
        <begin position="1"/>
        <end position="19"/>
    </location>
</feature>
<dbReference type="InterPro" id="IPR032675">
    <property type="entry name" value="LRR_dom_sf"/>
</dbReference>
<dbReference type="Pfam" id="PF13855">
    <property type="entry name" value="LRR_8"/>
    <property type="match status" value="1"/>
</dbReference>
<feature type="region of interest" description="Disordered" evidence="4">
    <location>
        <begin position="231"/>
        <end position="254"/>
    </location>
</feature>
<feature type="chain" id="PRO_5002934973" description="LRRCT domain-containing protein" evidence="5">
    <location>
        <begin position="20"/>
        <end position="386"/>
    </location>
</feature>
<organism>
    <name type="scientific">Branchiostoma floridae</name>
    <name type="common">Florida lancelet</name>
    <name type="synonym">Amphioxus</name>
    <dbReference type="NCBI Taxonomy" id="7739"/>
    <lineage>
        <taxon>Eukaryota</taxon>
        <taxon>Metazoa</taxon>
        <taxon>Chordata</taxon>
        <taxon>Cephalochordata</taxon>
        <taxon>Leptocardii</taxon>
        <taxon>Amphioxiformes</taxon>
        <taxon>Branchiostomatidae</taxon>
        <taxon>Branchiostoma</taxon>
    </lineage>
</organism>
<dbReference type="SUPFAM" id="SSF52058">
    <property type="entry name" value="L domain-like"/>
    <property type="match status" value="1"/>
</dbReference>
<evidence type="ECO:0000256" key="4">
    <source>
        <dbReference type="SAM" id="MobiDB-lite"/>
    </source>
</evidence>
<accession>C3Y051</accession>
<evidence type="ECO:0000313" key="6">
    <source>
        <dbReference type="EMBL" id="EEN66417.1"/>
    </source>
</evidence>
<evidence type="ECO:0000256" key="5">
    <source>
        <dbReference type="SAM" id="SignalP"/>
    </source>
</evidence>
<dbReference type="InterPro" id="IPR050541">
    <property type="entry name" value="LRR_TM_domain-containing"/>
</dbReference>
<gene>
    <name evidence="6" type="ORF">BRAFLDRAFT_72385</name>
</gene>
<keyword evidence="3" id="KW-0677">Repeat</keyword>
<evidence type="ECO:0000256" key="2">
    <source>
        <dbReference type="ARBA" id="ARBA00022729"/>
    </source>
</evidence>
<keyword evidence="1" id="KW-0433">Leucine-rich repeat</keyword>
<protein>
    <recommendedName>
        <fullName evidence="7">LRRCT domain-containing protein</fullName>
    </recommendedName>
</protein>
<evidence type="ECO:0008006" key="7">
    <source>
        <dbReference type="Google" id="ProtNLM"/>
    </source>
</evidence>
<name>C3Y051_BRAFL</name>
<evidence type="ECO:0000256" key="3">
    <source>
        <dbReference type="ARBA" id="ARBA00022737"/>
    </source>
</evidence>
<dbReference type="EMBL" id="GG666477">
    <property type="protein sequence ID" value="EEN66417.1"/>
    <property type="molecule type" value="Genomic_DNA"/>
</dbReference>
<reference evidence="6" key="1">
    <citation type="journal article" date="2008" name="Nature">
        <title>The amphioxus genome and the evolution of the chordate karyotype.</title>
        <authorList>
            <consortium name="US DOE Joint Genome Institute (JGI-PGF)"/>
            <person name="Putnam N.H."/>
            <person name="Butts T."/>
            <person name="Ferrier D.E.K."/>
            <person name="Furlong R.F."/>
            <person name="Hellsten U."/>
            <person name="Kawashima T."/>
            <person name="Robinson-Rechavi M."/>
            <person name="Shoguchi E."/>
            <person name="Terry A."/>
            <person name="Yu J.-K."/>
            <person name="Benito-Gutierrez E.L."/>
            <person name="Dubchak I."/>
            <person name="Garcia-Fernandez J."/>
            <person name="Gibson-Brown J.J."/>
            <person name="Grigoriev I.V."/>
            <person name="Horton A.C."/>
            <person name="de Jong P.J."/>
            <person name="Jurka J."/>
            <person name="Kapitonov V.V."/>
            <person name="Kohara Y."/>
            <person name="Kuroki Y."/>
            <person name="Lindquist E."/>
            <person name="Lucas S."/>
            <person name="Osoegawa K."/>
            <person name="Pennacchio L.A."/>
            <person name="Salamov A.A."/>
            <person name="Satou Y."/>
            <person name="Sauka-Spengler T."/>
            <person name="Schmutz J."/>
            <person name="Shin-I T."/>
            <person name="Toyoda A."/>
            <person name="Bronner-Fraser M."/>
            <person name="Fujiyama A."/>
            <person name="Holland L.Z."/>
            <person name="Holland P.W.H."/>
            <person name="Satoh N."/>
            <person name="Rokhsar D.S."/>
        </authorList>
    </citation>
    <scope>NUCLEOTIDE SEQUENCE [LARGE SCALE GENOMIC DNA]</scope>
    <source>
        <strain evidence="6">S238N-H82</strain>
        <tissue evidence="6">Testes</tissue>
    </source>
</reference>
<sequence length="386" mass="42036">MRLQLCLVVCGFVCGASSAILPPGCKESIPQDSSPVPQLRVTCWRTKITALPAVPANMTRLHVNFNGMTNLTVVPPLNNLTSLSVRWNDIDTVDWMSLRNLPALEFLHLSDNKLTSVNLGAVIEYLPRLVYVNLARNRLKHFTSQELGFPALSSASVENNPLACDCSMAWLIVKVKCTQAELDEGKLFTCQQCPSCILVARDFDQSYVCDSPSRLKDVPLIKVSENETECSATQTPATTATKTTSSTFQTERGGAEVVSTGSRSVEMRILQQTIKASTWLQFPNTTASPNLLATTQDTATGTTAEPTSSPFITTAALTSQPPATHPDYIVITTPEPWLKHHYLVMVTSCVSVAAMMVLTCMARRLVCPHRPPPAAADNGVPLQQMD</sequence>
<dbReference type="InParanoid" id="C3Y051"/>
<proteinExistence type="predicted"/>
<evidence type="ECO:0000256" key="1">
    <source>
        <dbReference type="ARBA" id="ARBA00022614"/>
    </source>
</evidence>
<dbReference type="Gene3D" id="3.80.10.10">
    <property type="entry name" value="Ribonuclease Inhibitor"/>
    <property type="match status" value="1"/>
</dbReference>
<keyword evidence="2 5" id="KW-0732">Signal</keyword>
<dbReference type="PANTHER" id="PTHR24369:SF210">
    <property type="entry name" value="CHAOPTIN-RELATED"/>
    <property type="match status" value="1"/>
</dbReference>
<dbReference type="AlphaFoldDB" id="C3Y051"/>